<dbReference type="GO" id="GO:0008270">
    <property type="term" value="F:zinc ion binding"/>
    <property type="evidence" value="ECO:0007669"/>
    <property type="project" value="InterPro"/>
</dbReference>
<dbReference type="RefSeq" id="WP_179461282.1">
    <property type="nucleotide sequence ID" value="NZ_JACBZX010000001.1"/>
</dbReference>
<feature type="region of interest" description="Disordered" evidence="2">
    <location>
        <begin position="182"/>
        <end position="205"/>
    </location>
</feature>
<dbReference type="SMART" id="SM00644">
    <property type="entry name" value="Ami_2"/>
    <property type="match status" value="1"/>
</dbReference>
<dbReference type="PANTHER" id="PTHR11022">
    <property type="entry name" value="PEPTIDOGLYCAN RECOGNITION PROTEIN"/>
    <property type="match status" value="1"/>
</dbReference>
<evidence type="ECO:0000256" key="3">
    <source>
        <dbReference type="SAM" id="SignalP"/>
    </source>
</evidence>
<sequence length="517" mass="54970">MKTSRALARLLATALIVATPAALPSAAQADPDADPDPRPGSEQSLPVRGVDAAAAAQAPTAPRARAMGSSAGRSSTVALTPQQDTDPFRLVGVTWSGQRSDVAVWARTRTDDGWSGWTELPVSDEHAPDPGAGEAAAQRGGTDPMIVEESDAVQVRIDDLPGGTSGEPQDAEVELVDPGVVSADSSSTAQDASPTDVAAAGSRSSALRAEPEVLSRASWGADESIRRGSPSYGDIKGGFVHHTVNSNSYSAAEVPAMIRSIYRYHVQGRGWNDIGYNFIVDRFGRVWEGRAGGVDRPVVGAHTAGYNSNSFAMSALGDHTSTAVPSAVRSAYARLYAWKLGRHHADPRRYAWIPSGSSTLVTPTISGHRDAGQTACPGQRLYDRLPSIRQATGDAQGAMFYNPKASETSWRYGTAASNTGLTARVQGRVEYRLEIRNSCEGLVRYRRGFASASSPIDTGWSGRLADGSWAPPGYYYYTLTAIDRDGRAEPVPTWTSGRIWIRSTTSSPPSFCQQARS</sequence>
<dbReference type="InterPro" id="IPR006619">
    <property type="entry name" value="PGRP_domain_met/bac"/>
</dbReference>
<dbReference type="GO" id="GO:0008745">
    <property type="term" value="F:N-acetylmuramoyl-L-alanine amidase activity"/>
    <property type="evidence" value="ECO:0007669"/>
    <property type="project" value="InterPro"/>
</dbReference>
<keyword evidence="3" id="KW-0732">Signal</keyword>
<evidence type="ECO:0000256" key="1">
    <source>
        <dbReference type="ARBA" id="ARBA00007553"/>
    </source>
</evidence>
<name>A0A852WYF5_9MICO</name>
<dbReference type="SUPFAM" id="SSF55846">
    <property type="entry name" value="N-acetylmuramoyl-L-alanine amidase-like"/>
    <property type="match status" value="1"/>
</dbReference>
<gene>
    <name evidence="6" type="ORF">BJY28_000108</name>
</gene>
<dbReference type="Pfam" id="PF01510">
    <property type="entry name" value="Amidase_2"/>
    <property type="match status" value="1"/>
</dbReference>
<reference evidence="6 7" key="1">
    <citation type="submission" date="2020-07" db="EMBL/GenBank/DDBJ databases">
        <title>Sequencing the genomes of 1000 actinobacteria strains.</title>
        <authorList>
            <person name="Klenk H.-P."/>
        </authorList>
    </citation>
    <scope>NUCLEOTIDE SEQUENCE [LARGE SCALE GENOMIC DNA]</scope>
    <source>
        <strain evidence="6 7">DSM 24723</strain>
    </source>
</reference>
<dbReference type="EMBL" id="JACBZX010000001">
    <property type="protein sequence ID" value="NYG35639.1"/>
    <property type="molecule type" value="Genomic_DNA"/>
</dbReference>
<feature type="region of interest" description="Disordered" evidence="2">
    <location>
        <begin position="116"/>
        <end position="142"/>
    </location>
</feature>
<evidence type="ECO:0000259" key="4">
    <source>
        <dbReference type="SMART" id="SM00644"/>
    </source>
</evidence>
<evidence type="ECO:0008006" key="8">
    <source>
        <dbReference type="Google" id="ProtNLM"/>
    </source>
</evidence>
<accession>A0A852WYF5</accession>
<evidence type="ECO:0000313" key="7">
    <source>
        <dbReference type="Proteomes" id="UP000592181"/>
    </source>
</evidence>
<comment type="caution">
    <text evidence="6">The sequence shown here is derived from an EMBL/GenBank/DDBJ whole genome shotgun (WGS) entry which is preliminary data.</text>
</comment>
<dbReference type="GO" id="GO:0009253">
    <property type="term" value="P:peptidoglycan catabolic process"/>
    <property type="evidence" value="ECO:0007669"/>
    <property type="project" value="InterPro"/>
</dbReference>
<feature type="region of interest" description="Disordered" evidence="2">
    <location>
        <begin position="24"/>
        <end position="83"/>
    </location>
</feature>
<feature type="compositionally biased region" description="Low complexity" evidence="2">
    <location>
        <begin position="52"/>
        <end position="75"/>
    </location>
</feature>
<evidence type="ECO:0000313" key="6">
    <source>
        <dbReference type="EMBL" id="NYG35639.1"/>
    </source>
</evidence>
<dbReference type="CDD" id="cd06583">
    <property type="entry name" value="PGRP"/>
    <property type="match status" value="1"/>
</dbReference>
<dbReference type="InterPro" id="IPR036505">
    <property type="entry name" value="Amidase/PGRP_sf"/>
</dbReference>
<dbReference type="InterPro" id="IPR002502">
    <property type="entry name" value="Amidase_domain"/>
</dbReference>
<dbReference type="Gene3D" id="3.40.80.10">
    <property type="entry name" value="Peptidoglycan recognition protein-like"/>
    <property type="match status" value="1"/>
</dbReference>
<protein>
    <recommendedName>
        <fullName evidence="8">N-acetylmuramoyl-L-alanine amidase</fullName>
    </recommendedName>
</protein>
<feature type="domain" description="N-acetylmuramoyl-L-alanine amidase" evidence="4">
    <location>
        <begin position="223"/>
        <end position="378"/>
    </location>
</feature>
<dbReference type="InterPro" id="IPR015510">
    <property type="entry name" value="PGRP"/>
</dbReference>
<feature type="domain" description="Peptidoglycan recognition protein family" evidence="5">
    <location>
        <begin position="211"/>
        <end position="360"/>
    </location>
</feature>
<evidence type="ECO:0000256" key="2">
    <source>
        <dbReference type="SAM" id="MobiDB-lite"/>
    </source>
</evidence>
<dbReference type="Proteomes" id="UP000592181">
    <property type="component" value="Unassembled WGS sequence"/>
</dbReference>
<dbReference type="SMART" id="SM00701">
    <property type="entry name" value="PGRP"/>
    <property type="match status" value="1"/>
</dbReference>
<evidence type="ECO:0000259" key="5">
    <source>
        <dbReference type="SMART" id="SM00701"/>
    </source>
</evidence>
<organism evidence="6 7">
    <name type="scientific">Janibacter alkaliphilus</name>
    <dbReference type="NCBI Taxonomy" id="1069963"/>
    <lineage>
        <taxon>Bacteria</taxon>
        <taxon>Bacillati</taxon>
        <taxon>Actinomycetota</taxon>
        <taxon>Actinomycetes</taxon>
        <taxon>Micrococcales</taxon>
        <taxon>Intrasporangiaceae</taxon>
        <taxon>Janibacter</taxon>
    </lineage>
</organism>
<dbReference type="AlphaFoldDB" id="A0A852WYF5"/>
<feature type="signal peptide" evidence="3">
    <location>
        <begin position="1"/>
        <end position="29"/>
    </location>
</feature>
<proteinExistence type="inferred from homology"/>
<comment type="similarity">
    <text evidence="1">Belongs to the N-acetylmuramoyl-L-alanine amidase 2 family.</text>
</comment>
<keyword evidence="7" id="KW-1185">Reference proteome</keyword>
<feature type="chain" id="PRO_5032429096" description="N-acetylmuramoyl-L-alanine amidase" evidence="3">
    <location>
        <begin position="30"/>
        <end position="517"/>
    </location>
</feature>
<dbReference type="PANTHER" id="PTHR11022:SF41">
    <property type="entry name" value="PEPTIDOGLYCAN-RECOGNITION PROTEIN LC-RELATED"/>
    <property type="match status" value="1"/>
</dbReference>